<dbReference type="InterPro" id="IPR002560">
    <property type="entry name" value="Transposase_DDE"/>
</dbReference>
<evidence type="ECO:0000313" key="3">
    <source>
        <dbReference type="Proteomes" id="UP001501183"/>
    </source>
</evidence>
<dbReference type="InterPro" id="IPR047951">
    <property type="entry name" value="Transpos_ISL3"/>
</dbReference>
<gene>
    <name evidence="2" type="ORF">GCM10023094_03730</name>
</gene>
<dbReference type="PANTHER" id="PTHR33498">
    <property type="entry name" value="TRANSPOSASE FOR INSERTION SEQUENCE ELEMENT IS1557"/>
    <property type="match status" value="1"/>
</dbReference>
<dbReference type="PANTHER" id="PTHR33498:SF1">
    <property type="entry name" value="TRANSPOSASE FOR INSERTION SEQUENCE ELEMENT IS1557"/>
    <property type="match status" value="1"/>
</dbReference>
<keyword evidence="3" id="KW-1185">Reference proteome</keyword>
<dbReference type="NCBIfam" id="NF033550">
    <property type="entry name" value="transpos_ISL3"/>
    <property type="match status" value="1"/>
</dbReference>
<reference evidence="3" key="1">
    <citation type="journal article" date="2019" name="Int. J. Syst. Evol. Microbiol.">
        <title>The Global Catalogue of Microorganisms (GCM) 10K type strain sequencing project: providing services to taxonomists for standard genome sequencing and annotation.</title>
        <authorList>
            <consortium name="The Broad Institute Genomics Platform"/>
            <consortium name="The Broad Institute Genome Sequencing Center for Infectious Disease"/>
            <person name="Wu L."/>
            <person name="Ma J."/>
        </authorList>
    </citation>
    <scope>NUCLEOTIDE SEQUENCE [LARGE SCALE GENOMIC DNA]</scope>
    <source>
        <strain evidence="3">JCM 32206</strain>
    </source>
</reference>
<feature type="domain" description="HTH IS21-type" evidence="1">
    <location>
        <begin position="285"/>
        <end position="349"/>
    </location>
</feature>
<evidence type="ECO:0000313" key="2">
    <source>
        <dbReference type="EMBL" id="GAA4472051.1"/>
    </source>
</evidence>
<dbReference type="PROSITE" id="PS50531">
    <property type="entry name" value="HTH_IS21"/>
    <property type="match status" value="1"/>
</dbReference>
<evidence type="ECO:0000259" key="1">
    <source>
        <dbReference type="PROSITE" id="PS50531"/>
    </source>
</evidence>
<dbReference type="EMBL" id="BAABFB010000012">
    <property type="protein sequence ID" value="GAA4472051.1"/>
    <property type="molecule type" value="Genomic_DNA"/>
</dbReference>
<dbReference type="Proteomes" id="UP001501183">
    <property type="component" value="Unassembled WGS sequence"/>
</dbReference>
<dbReference type="Pfam" id="PF01610">
    <property type="entry name" value="DDE_Tnp_ISL3"/>
    <property type="match status" value="2"/>
</dbReference>
<dbReference type="Pfam" id="PF14690">
    <property type="entry name" value="Zn_ribbon_ISL3"/>
    <property type="match status" value="1"/>
</dbReference>
<proteinExistence type="predicted"/>
<comment type="caution">
    <text evidence="2">The sequence shown here is derived from an EMBL/GenBank/DDBJ whole genome shotgun (WGS) entry which is preliminary data.</text>
</comment>
<name>A0ABP8NV04_9NOCA</name>
<organism evidence="2 3">
    <name type="scientific">Rhodococcus olei</name>
    <dbReference type="NCBI Taxonomy" id="2161675"/>
    <lineage>
        <taxon>Bacteria</taxon>
        <taxon>Bacillati</taxon>
        <taxon>Actinomycetota</taxon>
        <taxon>Actinomycetes</taxon>
        <taxon>Mycobacteriales</taxon>
        <taxon>Nocardiaceae</taxon>
        <taxon>Rhodococcus</taxon>
    </lineage>
</organism>
<protein>
    <submittedName>
        <fullName evidence="2">ISL3-like element IS466 family transposase</fullName>
    </submittedName>
</protein>
<dbReference type="InterPro" id="IPR029261">
    <property type="entry name" value="Transposase_Znf"/>
</dbReference>
<dbReference type="InterPro" id="IPR017894">
    <property type="entry name" value="HTH_IS21_transposase_type"/>
</dbReference>
<accession>A0ABP8NV04</accession>
<sequence>MGVAIDSIDVTAGGVGVRASSLSTSALCPVCGDSSDRVHSRYERTLADTAIGNRPSRLVLRVRRFLCLTADCERRAFAEQIDGVTMRYARRTPLLRGILERIGLALAGRAGVRLATALGMHVGRSTLLRLVRALPDPAAGAVEVLGVDDFALRRRHRYGTVLIDMATHRPVDVLADRKADTFADWLRAHPGTTVVCRDRAGAYAEGARTGAPEAIEVADRWHLWHNLAEAVEKTVAAHHGCLRANAAVDPEPLVELTATEDLRRAAEQVHTVRREESILVARIKSRYEAVAALKAQGKGIKPIQRELGLAKETVRRYYRAGSVDELLATPRAGRRTVLDEFTEHLHGRWNDGCTTALTLFDEIRALGYCGSYATVRDYLRPFRQIGAAPPSTPKIPKVRTITSWMLHHPDDLTDAEKLGLKQVLARCRHLETTAAHVTSFAEMLTGHHGDRLDSWTAAVSSDDLPHLHRFVRGIERDHAAVRGGLTLPYNSGAVEGNVNRIKMLKRQMYGRAGFDLLRKRILLSH</sequence>
<dbReference type="RefSeq" id="WP_345341489.1">
    <property type="nucleotide sequence ID" value="NZ_BAABFB010000012.1"/>
</dbReference>